<comment type="caution">
    <text evidence="1">The sequence shown here is derived from an EMBL/GenBank/DDBJ whole genome shotgun (WGS) entry which is preliminary data.</text>
</comment>
<proteinExistence type="predicted"/>
<organism evidence="1">
    <name type="scientific">marine sediment metagenome</name>
    <dbReference type="NCBI Taxonomy" id="412755"/>
    <lineage>
        <taxon>unclassified sequences</taxon>
        <taxon>metagenomes</taxon>
        <taxon>ecological metagenomes</taxon>
    </lineage>
</organism>
<name>X0YKY1_9ZZZZ</name>
<sequence>DKTDKMQPRLWFEFAHAKWPESGFDYFLAQMRRPHEDVYNPTLFFGLDPIDPAEAAPPPAPSGVWPERGFVMLRADESRAYWESPAPAVAMRLATPYAHSVNDSFVLAGYYALNRPIYINRHAGHGYASGWTRSVQSHCGVSVDGAEPK</sequence>
<feature type="non-terminal residue" evidence="1">
    <location>
        <position position="149"/>
    </location>
</feature>
<dbReference type="EMBL" id="BARS01057175">
    <property type="protein sequence ID" value="GAG49208.1"/>
    <property type="molecule type" value="Genomic_DNA"/>
</dbReference>
<accession>X0YKY1</accession>
<evidence type="ECO:0000313" key="1">
    <source>
        <dbReference type="EMBL" id="GAG49208.1"/>
    </source>
</evidence>
<gene>
    <name evidence="1" type="ORF">S01H1_83932</name>
</gene>
<dbReference type="AlphaFoldDB" id="X0YKY1"/>
<reference evidence="1" key="1">
    <citation type="journal article" date="2014" name="Front. Microbiol.">
        <title>High frequency of phylogenetically diverse reductive dehalogenase-homologous genes in deep subseafloor sedimentary metagenomes.</title>
        <authorList>
            <person name="Kawai M."/>
            <person name="Futagami T."/>
            <person name="Toyoda A."/>
            <person name="Takaki Y."/>
            <person name="Nishi S."/>
            <person name="Hori S."/>
            <person name="Arai W."/>
            <person name="Tsubouchi T."/>
            <person name="Morono Y."/>
            <person name="Uchiyama I."/>
            <person name="Ito T."/>
            <person name="Fujiyama A."/>
            <person name="Inagaki F."/>
            <person name="Takami H."/>
        </authorList>
    </citation>
    <scope>NUCLEOTIDE SEQUENCE</scope>
    <source>
        <strain evidence="1">Expedition CK06-06</strain>
    </source>
</reference>
<feature type="non-terminal residue" evidence="1">
    <location>
        <position position="1"/>
    </location>
</feature>
<protein>
    <submittedName>
        <fullName evidence="1">Uncharacterized protein</fullName>
    </submittedName>
</protein>